<name>A0A0B6TQW0_9CORY</name>
<feature type="transmembrane region" description="Helical" evidence="1">
    <location>
        <begin position="54"/>
        <end position="75"/>
    </location>
</feature>
<keyword evidence="3" id="KW-1185">Reference proteome</keyword>
<reference evidence="2 3" key="1">
    <citation type="submission" date="2014-05" db="EMBL/GenBank/DDBJ databases">
        <title>Complete genome sequence of Corynebacterium marinum DSM 44953.</title>
        <authorList>
            <person name="Schaffert L."/>
            <person name="Albersmeier A."/>
            <person name="Kalinowski J."/>
            <person name="Ruckert C."/>
        </authorList>
    </citation>
    <scope>NUCLEOTIDE SEQUENCE [LARGE SCALE GENOMIC DNA]</scope>
    <source>
        <strain evidence="2 3">DSM 44953</strain>
    </source>
</reference>
<dbReference type="Proteomes" id="UP000031928">
    <property type="component" value="Chromosome"/>
</dbReference>
<keyword evidence="1" id="KW-0472">Membrane</keyword>
<sequence>MRTLLLATAALHAALFAVPFLTSTLDIMLAAGVAMVLTLATGVFVLVRNGPVGTVWVATAAGLTALSGWGSWLVLWALDPSRTDGSINVIGVLLPPVAVIVYLVAALLPQTRRATVSQAT</sequence>
<evidence type="ECO:0000256" key="1">
    <source>
        <dbReference type="SAM" id="Phobius"/>
    </source>
</evidence>
<evidence type="ECO:0000313" key="2">
    <source>
        <dbReference type="EMBL" id="AJK68659.1"/>
    </source>
</evidence>
<accession>A0A0B6TQW0</accession>
<dbReference type="OrthoDB" id="4427375at2"/>
<evidence type="ECO:0000313" key="3">
    <source>
        <dbReference type="Proteomes" id="UP000031928"/>
    </source>
</evidence>
<keyword evidence="1" id="KW-1133">Transmembrane helix</keyword>
<dbReference type="HOGENOM" id="CLU_2116910_0_0_11"/>
<organism evidence="2 3">
    <name type="scientific">Corynebacterium marinum DSM 44953</name>
    <dbReference type="NCBI Taxonomy" id="1224162"/>
    <lineage>
        <taxon>Bacteria</taxon>
        <taxon>Bacillati</taxon>
        <taxon>Actinomycetota</taxon>
        <taxon>Actinomycetes</taxon>
        <taxon>Mycobacteriales</taxon>
        <taxon>Corynebacteriaceae</taxon>
        <taxon>Corynebacterium</taxon>
    </lineage>
</organism>
<proteinExistence type="predicted"/>
<dbReference type="EMBL" id="CP007790">
    <property type="protein sequence ID" value="AJK68659.1"/>
    <property type="molecule type" value="Genomic_DNA"/>
</dbReference>
<gene>
    <name evidence="2" type="ORF">B840_05215</name>
</gene>
<protein>
    <submittedName>
        <fullName evidence="2">Putative secreted protein</fullName>
    </submittedName>
</protein>
<dbReference type="RefSeq" id="WP_042621258.1">
    <property type="nucleotide sequence ID" value="NZ_CP007790.1"/>
</dbReference>
<keyword evidence="1" id="KW-0812">Transmembrane</keyword>
<dbReference type="KEGG" id="cmq:B840_05215"/>
<feature type="transmembrane region" description="Helical" evidence="1">
    <location>
        <begin position="87"/>
        <end position="108"/>
    </location>
</feature>
<feature type="transmembrane region" description="Helical" evidence="1">
    <location>
        <begin position="27"/>
        <end position="47"/>
    </location>
</feature>
<dbReference type="AlphaFoldDB" id="A0A0B6TQW0"/>